<comment type="caution">
    <text evidence="1">The sequence shown here is derived from an EMBL/GenBank/DDBJ whole genome shotgun (WGS) entry which is preliminary data.</text>
</comment>
<accession>A0A6N8FZE7</accession>
<dbReference type="EMBL" id="NAPY01000032">
    <property type="protein sequence ID" value="MUL38104.1"/>
    <property type="molecule type" value="Genomic_DNA"/>
</dbReference>
<reference evidence="1 2" key="1">
    <citation type="journal article" date="2019" name="Front. Microbiol.">
        <title>Genomic Features for Desiccation Tolerance and Sugar Biosynthesis in the Extremophile Gloeocapsopsis sp. UTEX B3054.</title>
        <authorList>
            <person name="Urrejola C."/>
            <person name="Alcorta J."/>
            <person name="Salas L."/>
            <person name="Vasquez M."/>
            <person name="Polz M.F."/>
            <person name="Vicuna R."/>
            <person name="Diez B."/>
        </authorList>
    </citation>
    <scope>NUCLEOTIDE SEQUENCE [LARGE SCALE GENOMIC DNA]</scope>
    <source>
        <strain evidence="1 2">1H9</strain>
    </source>
</reference>
<evidence type="ECO:0000313" key="2">
    <source>
        <dbReference type="Proteomes" id="UP000441797"/>
    </source>
</evidence>
<dbReference type="Proteomes" id="UP000441797">
    <property type="component" value="Unassembled WGS sequence"/>
</dbReference>
<protein>
    <submittedName>
        <fullName evidence="1">Uncharacterized protein</fullName>
    </submittedName>
</protein>
<keyword evidence="2" id="KW-1185">Reference proteome</keyword>
<proteinExistence type="predicted"/>
<evidence type="ECO:0000313" key="1">
    <source>
        <dbReference type="EMBL" id="MUL38104.1"/>
    </source>
</evidence>
<sequence>MLTRLDKTKLVADWDVALQNLKVCNRISLIKSDALNCGECEKCVRTMTALLALGVLDKTRAFPKADVSEELLLEKAYIKDPPYAESCYWELMAPLAAKGRYDLVRGIERLIERYHKGGKLRQRKEKLKQVERKFFKGNLFKLYQAVARKG</sequence>
<dbReference type="AlphaFoldDB" id="A0A6N8FZE7"/>
<name>A0A6N8FZE7_9CHRO</name>
<organism evidence="1 2">
    <name type="scientific">Gloeocapsopsis dulcis AAB1 = 1H9</name>
    <dbReference type="NCBI Taxonomy" id="1433147"/>
    <lineage>
        <taxon>Bacteria</taxon>
        <taxon>Bacillati</taxon>
        <taxon>Cyanobacteriota</taxon>
        <taxon>Cyanophyceae</taxon>
        <taxon>Oscillatoriophycideae</taxon>
        <taxon>Chroococcales</taxon>
        <taxon>Chroococcaceae</taxon>
        <taxon>Gloeocapsopsis</taxon>
        <taxon>Gloeocapsopsis dulcis</taxon>
    </lineage>
</organism>
<gene>
    <name evidence="1" type="ORF">BWI75_17650</name>
</gene>